<name>A0A0D8XBX8_DICVI</name>
<sequence>MLCAPRGERPKKSRIDPFSSTDRFDLDVMIDSDKFFGSGIILKWKQI</sequence>
<evidence type="ECO:0000313" key="1">
    <source>
        <dbReference type="EMBL" id="KJH42125.1"/>
    </source>
</evidence>
<organism evidence="1 2">
    <name type="scientific">Dictyocaulus viviparus</name>
    <name type="common">Bovine lungworm</name>
    <dbReference type="NCBI Taxonomy" id="29172"/>
    <lineage>
        <taxon>Eukaryota</taxon>
        <taxon>Metazoa</taxon>
        <taxon>Ecdysozoa</taxon>
        <taxon>Nematoda</taxon>
        <taxon>Chromadorea</taxon>
        <taxon>Rhabditida</taxon>
        <taxon>Rhabditina</taxon>
        <taxon>Rhabditomorpha</taxon>
        <taxon>Strongyloidea</taxon>
        <taxon>Metastrongylidae</taxon>
        <taxon>Dictyocaulus</taxon>
    </lineage>
</organism>
<proteinExistence type="predicted"/>
<reference evidence="1 2" key="1">
    <citation type="submission" date="2013-11" db="EMBL/GenBank/DDBJ databases">
        <title>Draft genome of the bovine lungworm Dictyocaulus viviparus.</title>
        <authorList>
            <person name="Mitreva M."/>
        </authorList>
    </citation>
    <scope>NUCLEOTIDE SEQUENCE [LARGE SCALE GENOMIC DNA]</scope>
    <source>
        <strain evidence="1 2">HannoverDv2000</strain>
    </source>
</reference>
<evidence type="ECO:0000313" key="2">
    <source>
        <dbReference type="Proteomes" id="UP000053766"/>
    </source>
</evidence>
<accession>A0A0D8XBX8</accession>
<protein>
    <submittedName>
        <fullName evidence="1">Uncharacterized protein</fullName>
    </submittedName>
</protein>
<dbReference type="AlphaFoldDB" id="A0A0D8XBX8"/>
<gene>
    <name evidence="1" type="ORF">DICVIV_11882</name>
</gene>
<reference evidence="2" key="2">
    <citation type="journal article" date="2016" name="Sci. Rep.">
        <title>Dictyocaulus viviparus genome, variome and transcriptome elucidate lungworm biology and support future intervention.</title>
        <authorList>
            <person name="McNulty S.N."/>
            <person name="Strube C."/>
            <person name="Rosa B.A."/>
            <person name="Martin J.C."/>
            <person name="Tyagi R."/>
            <person name="Choi Y.J."/>
            <person name="Wang Q."/>
            <person name="Hallsworth Pepin K."/>
            <person name="Zhang X."/>
            <person name="Ozersky P."/>
            <person name="Wilson R.K."/>
            <person name="Sternberg P.W."/>
            <person name="Gasser R.B."/>
            <person name="Mitreva M."/>
        </authorList>
    </citation>
    <scope>NUCLEOTIDE SEQUENCE [LARGE SCALE GENOMIC DNA]</scope>
    <source>
        <strain evidence="2">HannoverDv2000</strain>
    </source>
</reference>
<dbReference type="Proteomes" id="UP000053766">
    <property type="component" value="Unassembled WGS sequence"/>
</dbReference>
<dbReference type="EMBL" id="KN716705">
    <property type="protein sequence ID" value="KJH42125.1"/>
    <property type="molecule type" value="Genomic_DNA"/>
</dbReference>
<keyword evidence="2" id="KW-1185">Reference proteome</keyword>